<comment type="caution">
    <text evidence="2">The sequence shown here is derived from an EMBL/GenBank/DDBJ whole genome shotgun (WGS) entry which is preliminary data.</text>
</comment>
<protein>
    <submittedName>
        <fullName evidence="2">Uncharacterized protein</fullName>
    </submittedName>
</protein>
<sequence>MRRLIIELEASAKRSLTPVSGERLEASLRRYAVHLRGLQPVRVFIQEYDPRLSSKFRYTPAPQLLRVLLRELKTPPPEPSLLAGKRAGRTERLL</sequence>
<dbReference type="EMBL" id="QWLB01000032">
    <property type="protein sequence ID" value="RIH91794.1"/>
    <property type="molecule type" value="Genomic_DNA"/>
</dbReference>
<proteinExistence type="predicted"/>
<evidence type="ECO:0000313" key="3">
    <source>
        <dbReference type="Proteomes" id="UP000266178"/>
    </source>
</evidence>
<dbReference type="OrthoDB" id="34602at2"/>
<dbReference type="AlphaFoldDB" id="A0A399F555"/>
<dbReference type="RefSeq" id="WP_119357762.1">
    <property type="nucleotide sequence ID" value="NZ_BJXM01000016.1"/>
</dbReference>
<reference evidence="2 3" key="1">
    <citation type="submission" date="2018-08" db="EMBL/GenBank/DDBJ databases">
        <title>Meiothermus granaticius genome AF-68 sequencing project.</title>
        <authorList>
            <person name="Da Costa M.S."/>
            <person name="Albuquerque L."/>
            <person name="Raposo P."/>
            <person name="Froufe H.J.C."/>
            <person name="Barroso C.S."/>
            <person name="Egas C."/>
        </authorList>
    </citation>
    <scope>NUCLEOTIDE SEQUENCE [LARGE SCALE GENOMIC DNA]</scope>
    <source>
        <strain evidence="2 3">AF-68</strain>
    </source>
</reference>
<accession>A0A399F555</accession>
<name>A0A399F555_9DEIN</name>
<gene>
    <name evidence="2" type="ORF">Mgrana_02294</name>
</gene>
<organism evidence="2 3">
    <name type="scientific">Meiothermus granaticius NBRC 107808</name>
    <dbReference type="NCBI Taxonomy" id="1227551"/>
    <lineage>
        <taxon>Bacteria</taxon>
        <taxon>Thermotogati</taxon>
        <taxon>Deinococcota</taxon>
        <taxon>Deinococci</taxon>
        <taxon>Thermales</taxon>
        <taxon>Thermaceae</taxon>
        <taxon>Meiothermus</taxon>
    </lineage>
</organism>
<feature type="region of interest" description="Disordered" evidence="1">
    <location>
        <begin position="75"/>
        <end position="94"/>
    </location>
</feature>
<keyword evidence="3" id="KW-1185">Reference proteome</keyword>
<dbReference type="Proteomes" id="UP000266178">
    <property type="component" value="Unassembled WGS sequence"/>
</dbReference>
<evidence type="ECO:0000313" key="2">
    <source>
        <dbReference type="EMBL" id="RIH91794.1"/>
    </source>
</evidence>
<evidence type="ECO:0000256" key="1">
    <source>
        <dbReference type="SAM" id="MobiDB-lite"/>
    </source>
</evidence>